<comment type="caution">
    <text evidence="1">The sequence shown here is derived from an EMBL/GenBank/DDBJ whole genome shotgun (WGS) entry which is preliminary data.</text>
</comment>
<evidence type="ECO:0000313" key="2">
    <source>
        <dbReference type="Proteomes" id="UP000823775"/>
    </source>
</evidence>
<name>A0ABS8TK40_DATST</name>
<reference evidence="1 2" key="1">
    <citation type="journal article" date="2021" name="BMC Genomics">
        <title>Datura genome reveals duplications of psychoactive alkaloid biosynthetic genes and high mutation rate following tissue culture.</title>
        <authorList>
            <person name="Rajewski A."/>
            <person name="Carter-House D."/>
            <person name="Stajich J."/>
            <person name="Litt A."/>
        </authorList>
    </citation>
    <scope>NUCLEOTIDE SEQUENCE [LARGE SCALE GENOMIC DNA]</scope>
    <source>
        <strain evidence="1">AR-01</strain>
    </source>
</reference>
<dbReference type="EMBL" id="JACEIK010001743">
    <property type="protein sequence ID" value="MCD7471892.1"/>
    <property type="molecule type" value="Genomic_DNA"/>
</dbReference>
<organism evidence="1 2">
    <name type="scientific">Datura stramonium</name>
    <name type="common">Jimsonweed</name>
    <name type="synonym">Common thornapple</name>
    <dbReference type="NCBI Taxonomy" id="4076"/>
    <lineage>
        <taxon>Eukaryota</taxon>
        <taxon>Viridiplantae</taxon>
        <taxon>Streptophyta</taxon>
        <taxon>Embryophyta</taxon>
        <taxon>Tracheophyta</taxon>
        <taxon>Spermatophyta</taxon>
        <taxon>Magnoliopsida</taxon>
        <taxon>eudicotyledons</taxon>
        <taxon>Gunneridae</taxon>
        <taxon>Pentapetalae</taxon>
        <taxon>asterids</taxon>
        <taxon>lamiids</taxon>
        <taxon>Solanales</taxon>
        <taxon>Solanaceae</taxon>
        <taxon>Solanoideae</taxon>
        <taxon>Datureae</taxon>
        <taxon>Datura</taxon>
    </lineage>
</organism>
<proteinExistence type="predicted"/>
<keyword evidence="2" id="KW-1185">Reference proteome</keyword>
<sequence length="128" mass="14560">WPEANYRLDRRSIGVLPDPTGESSNVVVPKSIPKISMNVAKKSLWELSTFSDGNFRGCVVEKENVSVVRMMVKEGRGFIGGKKLFPEKKSYQRKSLSREIPCRRKPLTEKALAGEEDFVDCHKETSEW</sequence>
<accession>A0ABS8TK40</accession>
<gene>
    <name evidence="1" type="ORF">HAX54_012672</name>
</gene>
<feature type="non-terminal residue" evidence="1">
    <location>
        <position position="128"/>
    </location>
</feature>
<evidence type="ECO:0000313" key="1">
    <source>
        <dbReference type="EMBL" id="MCD7471892.1"/>
    </source>
</evidence>
<dbReference type="Proteomes" id="UP000823775">
    <property type="component" value="Unassembled WGS sequence"/>
</dbReference>
<protein>
    <submittedName>
        <fullName evidence="1">Uncharacterized protein</fullName>
    </submittedName>
</protein>
<feature type="non-terminal residue" evidence="1">
    <location>
        <position position="1"/>
    </location>
</feature>